<dbReference type="RefSeq" id="WP_160952017.1">
    <property type="nucleotide sequence ID" value="NZ_WWEQ01000002.1"/>
</dbReference>
<evidence type="ECO:0000313" key="2">
    <source>
        <dbReference type="Proteomes" id="UP000469215"/>
    </source>
</evidence>
<protein>
    <submittedName>
        <fullName evidence="1">Uncharacterized protein</fullName>
    </submittedName>
</protein>
<reference evidence="1 2" key="1">
    <citation type="submission" date="2020-01" db="EMBL/GenBank/DDBJ databases">
        <authorList>
            <person name="Deng T."/>
        </authorList>
    </citation>
    <scope>NUCLEOTIDE SEQUENCE [LARGE SCALE GENOMIC DNA]</scope>
    <source>
        <strain evidence="1 2">5221</strain>
    </source>
</reference>
<accession>A0A6N9H4E4</accession>
<comment type="caution">
    <text evidence="1">The sequence shown here is derived from an EMBL/GenBank/DDBJ whole genome shotgun (WGS) entry which is preliminary data.</text>
</comment>
<proteinExistence type="predicted"/>
<organism evidence="1 2">
    <name type="scientific">Brevibacterium rongguiense</name>
    <dbReference type="NCBI Taxonomy" id="2695267"/>
    <lineage>
        <taxon>Bacteria</taxon>
        <taxon>Bacillati</taxon>
        <taxon>Actinomycetota</taxon>
        <taxon>Actinomycetes</taxon>
        <taxon>Micrococcales</taxon>
        <taxon>Brevibacteriaceae</taxon>
        <taxon>Brevibacterium</taxon>
    </lineage>
</organism>
<evidence type="ECO:0000313" key="1">
    <source>
        <dbReference type="EMBL" id="MYM18552.1"/>
    </source>
</evidence>
<gene>
    <name evidence="1" type="ORF">GSY69_00800</name>
</gene>
<dbReference type="AlphaFoldDB" id="A0A6N9H4E4"/>
<keyword evidence="2" id="KW-1185">Reference proteome</keyword>
<dbReference type="EMBL" id="WWEQ01000002">
    <property type="protein sequence ID" value="MYM18552.1"/>
    <property type="molecule type" value="Genomic_DNA"/>
</dbReference>
<sequence length="143" mass="15281">MSEKFRHHRTLEDIMARTWKTALAGIGAAAALGITGAMMGGGPASANSFSDTDQLPSKYSPTFTYNDADDAFCAQAGGWNYHVVLKPQNGVGPSVDAHIAAWDQQCWSLETAYEDTEYSFIAIGLGDSGEATGDVISRDSFYS</sequence>
<dbReference type="Proteomes" id="UP000469215">
    <property type="component" value="Unassembled WGS sequence"/>
</dbReference>
<name>A0A6N9H4E4_9MICO</name>